<organism evidence="2 3">
    <name type="scientific">Tepidicaulis marinus</name>
    <dbReference type="NCBI Taxonomy" id="1333998"/>
    <lineage>
        <taxon>Bacteria</taxon>
        <taxon>Pseudomonadati</taxon>
        <taxon>Pseudomonadota</taxon>
        <taxon>Alphaproteobacteria</taxon>
        <taxon>Hyphomicrobiales</taxon>
        <taxon>Parvibaculaceae</taxon>
        <taxon>Tepidicaulis</taxon>
    </lineage>
</organism>
<dbReference type="InterPro" id="IPR004360">
    <property type="entry name" value="Glyas_Fos-R_dOase_dom"/>
</dbReference>
<feature type="domain" description="VOC" evidence="1">
    <location>
        <begin position="1"/>
        <end position="123"/>
    </location>
</feature>
<dbReference type="CDD" id="cd07262">
    <property type="entry name" value="VOC_like"/>
    <property type="match status" value="1"/>
</dbReference>
<dbReference type="InterPro" id="IPR037523">
    <property type="entry name" value="VOC_core"/>
</dbReference>
<dbReference type="PANTHER" id="PTHR35006">
    <property type="entry name" value="GLYOXALASE FAMILY PROTEIN (AFU_ORTHOLOGUE AFUA_5G14830)"/>
    <property type="match status" value="1"/>
</dbReference>
<dbReference type="EMBL" id="BBIO01000004">
    <property type="protein sequence ID" value="GAK44497.1"/>
    <property type="molecule type" value="Genomic_DNA"/>
</dbReference>
<reference evidence="2 3" key="1">
    <citation type="submission" date="2014-07" db="EMBL/GenBank/DDBJ databases">
        <title>Tepidicaulis marinum gen. nov., sp. nov., a novel marine bacterium denitrifying nitrate to nitrous oxide strictly under microaerobic conditions.</title>
        <authorList>
            <person name="Takeuchi M."/>
            <person name="Yamagishi T."/>
            <person name="Kamagata Y."/>
            <person name="Oshima K."/>
            <person name="Hattori M."/>
            <person name="Katayama T."/>
            <person name="Hanada S."/>
            <person name="Tamaki H."/>
            <person name="Marumo K."/>
            <person name="Maeda H."/>
            <person name="Nedachi M."/>
            <person name="Iwasaki W."/>
            <person name="Suwa Y."/>
            <person name="Sakata S."/>
        </authorList>
    </citation>
    <scope>NUCLEOTIDE SEQUENCE [LARGE SCALE GENOMIC DNA]</scope>
    <source>
        <strain evidence="2 3">MA2</strain>
    </source>
</reference>
<dbReference type="InterPro" id="IPR029068">
    <property type="entry name" value="Glyas_Bleomycin-R_OHBP_Dase"/>
</dbReference>
<dbReference type="STRING" id="1333998.M2A_0996"/>
<name>A0A081B8X9_9HYPH</name>
<comment type="caution">
    <text evidence="2">The sequence shown here is derived from an EMBL/GenBank/DDBJ whole genome shotgun (WGS) entry which is preliminary data.</text>
</comment>
<keyword evidence="2" id="KW-0560">Oxidoreductase</keyword>
<dbReference type="AlphaFoldDB" id="A0A081B8X9"/>
<dbReference type="PROSITE" id="PS51819">
    <property type="entry name" value="VOC"/>
    <property type="match status" value="1"/>
</dbReference>
<dbReference type="SUPFAM" id="SSF54593">
    <property type="entry name" value="Glyoxalase/Bleomycin resistance protein/Dihydroxybiphenyl dioxygenase"/>
    <property type="match status" value="1"/>
</dbReference>
<accession>A0A081B8X9</accession>
<sequence>MFSHVTLGTNDFAKALVFYDAVFGALGIPKFFEVDGSAAYGEEKGPKVFILTPFDGNPARPGNGVHAAFLAKSRAQVDAFHAAALAHGGSDEGAPGLRPHYHPNYYGAYVRDPDGNKIQAVCHSSKG</sequence>
<dbReference type="GO" id="GO:0051213">
    <property type="term" value="F:dioxygenase activity"/>
    <property type="evidence" value="ECO:0007669"/>
    <property type="project" value="UniProtKB-KW"/>
</dbReference>
<proteinExistence type="predicted"/>
<evidence type="ECO:0000313" key="2">
    <source>
        <dbReference type="EMBL" id="GAK44497.1"/>
    </source>
</evidence>
<dbReference type="Proteomes" id="UP000028702">
    <property type="component" value="Unassembled WGS sequence"/>
</dbReference>
<gene>
    <name evidence="2" type="ORF">M2A_0996</name>
</gene>
<protein>
    <submittedName>
        <fullName evidence="2">Glyoxalase/bleomycin resistance protein/dioxygenase</fullName>
    </submittedName>
</protein>
<dbReference type="Pfam" id="PF00903">
    <property type="entry name" value="Glyoxalase"/>
    <property type="match status" value="1"/>
</dbReference>
<dbReference type="eggNOG" id="COG0346">
    <property type="taxonomic scope" value="Bacteria"/>
</dbReference>
<dbReference type="PANTHER" id="PTHR35006:SF1">
    <property type="entry name" value="BLL2941 PROTEIN"/>
    <property type="match status" value="1"/>
</dbReference>
<keyword evidence="2" id="KW-0223">Dioxygenase</keyword>
<dbReference type="RefSeq" id="WP_045443892.1">
    <property type="nucleotide sequence ID" value="NZ_BBIO01000004.1"/>
</dbReference>
<keyword evidence="3" id="KW-1185">Reference proteome</keyword>
<evidence type="ECO:0000259" key="1">
    <source>
        <dbReference type="PROSITE" id="PS51819"/>
    </source>
</evidence>
<evidence type="ECO:0000313" key="3">
    <source>
        <dbReference type="Proteomes" id="UP000028702"/>
    </source>
</evidence>
<dbReference type="Gene3D" id="3.10.180.10">
    <property type="entry name" value="2,3-Dihydroxybiphenyl 1,2-Dioxygenase, domain 1"/>
    <property type="match status" value="1"/>
</dbReference>